<feature type="compositionally biased region" description="Low complexity" evidence="1">
    <location>
        <begin position="80"/>
        <end position="89"/>
    </location>
</feature>
<feature type="non-terminal residue" evidence="2">
    <location>
        <position position="264"/>
    </location>
</feature>
<protein>
    <recommendedName>
        <fullName evidence="3">MalT-like TPR region domain-containing protein</fullName>
    </recommendedName>
</protein>
<evidence type="ECO:0000313" key="2">
    <source>
        <dbReference type="EMBL" id="SVD81101.1"/>
    </source>
</evidence>
<evidence type="ECO:0000256" key="1">
    <source>
        <dbReference type="SAM" id="MobiDB-lite"/>
    </source>
</evidence>
<accession>A0A382YDX6</accession>
<feature type="non-terminal residue" evidence="2">
    <location>
        <position position="1"/>
    </location>
</feature>
<reference evidence="2" key="1">
    <citation type="submission" date="2018-05" db="EMBL/GenBank/DDBJ databases">
        <authorList>
            <person name="Lanie J.A."/>
            <person name="Ng W.-L."/>
            <person name="Kazmierczak K.M."/>
            <person name="Andrzejewski T.M."/>
            <person name="Davidsen T.M."/>
            <person name="Wayne K.J."/>
            <person name="Tettelin H."/>
            <person name="Glass J.I."/>
            <person name="Rusch D."/>
            <person name="Podicherti R."/>
            <person name="Tsui H.-C.T."/>
            <person name="Winkler M.E."/>
        </authorList>
    </citation>
    <scope>NUCLEOTIDE SEQUENCE</scope>
</reference>
<proteinExistence type="predicted"/>
<dbReference type="EMBL" id="UINC01174795">
    <property type="protein sequence ID" value="SVD81101.1"/>
    <property type="molecule type" value="Genomic_DNA"/>
</dbReference>
<feature type="compositionally biased region" description="Low complexity" evidence="1">
    <location>
        <begin position="55"/>
        <end position="72"/>
    </location>
</feature>
<gene>
    <name evidence="2" type="ORF">METZ01_LOCUS433955</name>
</gene>
<feature type="region of interest" description="Disordered" evidence="1">
    <location>
        <begin position="50"/>
        <end position="89"/>
    </location>
</feature>
<dbReference type="AlphaFoldDB" id="A0A382YDX6"/>
<evidence type="ECO:0008006" key="3">
    <source>
        <dbReference type="Google" id="ProtNLM"/>
    </source>
</evidence>
<sequence length="264" mass="28501">NWRAHLEEIFEMPLAQVPPEASRAHKEFAASVGPLSIPVKLSFPRPAPWQIDWDSAPSGEGQSTSSSSTATPTPDPTPSPDASSAGAGQSIESQIDRVDALIKKQDFGQALEAVRAAKGQMLSKAPCDPSILGWVVFFEFKCLYSLKDYEAALAQAAEALACPFVLTSGNSAYRASVCSELAVRCSKPVDDIVEFAKLAFEERSRGDNPTYALQSLQTTCNLLELRDAEDDAEFFARKMIELGTEHGADVAVLKGFLMLMRGAL</sequence>
<organism evidence="2">
    <name type="scientific">marine metagenome</name>
    <dbReference type="NCBI Taxonomy" id="408172"/>
    <lineage>
        <taxon>unclassified sequences</taxon>
        <taxon>metagenomes</taxon>
        <taxon>ecological metagenomes</taxon>
    </lineage>
</organism>
<name>A0A382YDX6_9ZZZZ</name>